<protein>
    <submittedName>
        <fullName evidence="2">Uncharacterized protein</fullName>
    </submittedName>
</protein>
<keyword evidence="3" id="KW-1185">Reference proteome</keyword>
<feature type="transmembrane region" description="Helical" evidence="1">
    <location>
        <begin position="44"/>
        <end position="60"/>
    </location>
</feature>
<comment type="caution">
    <text evidence="2">The sequence shown here is derived from an EMBL/GenBank/DDBJ whole genome shotgun (WGS) entry which is preliminary data.</text>
</comment>
<feature type="transmembrane region" description="Helical" evidence="1">
    <location>
        <begin position="6"/>
        <end position="24"/>
    </location>
</feature>
<proteinExistence type="predicted"/>
<dbReference type="EMBL" id="WHNX01000018">
    <property type="protein sequence ID" value="MPW26414.1"/>
    <property type="molecule type" value="Genomic_DNA"/>
</dbReference>
<keyword evidence="1" id="KW-1133">Transmembrane helix</keyword>
<reference evidence="2 3" key="1">
    <citation type="submission" date="2019-10" db="EMBL/GenBank/DDBJ databases">
        <title>Alkalibaculum tamaniensis sp.nov., a new alkaliphilic acetogen, isolated on methoxylated aromatics from a mud volcano.</title>
        <authorList>
            <person name="Khomyakova M.A."/>
            <person name="Merkel A.Y."/>
            <person name="Bonch-Osmolovskaya E.A."/>
            <person name="Slobodkin A.I."/>
        </authorList>
    </citation>
    <scope>NUCLEOTIDE SEQUENCE [LARGE SCALE GENOMIC DNA]</scope>
    <source>
        <strain evidence="2 3">M08DMB</strain>
    </source>
</reference>
<evidence type="ECO:0000256" key="1">
    <source>
        <dbReference type="SAM" id="Phobius"/>
    </source>
</evidence>
<name>A0A6A7KAE1_9FIRM</name>
<feature type="transmembrane region" description="Helical" evidence="1">
    <location>
        <begin position="66"/>
        <end position="85"/>
    </location>
</feature>
<evidence type="ECO:0000313" key="2">
    <source>
        <dbReference type="EMBL" id="MPW26414.1"/>
    </source>
</evidence>
<evidence type="ECO:0000313" key="3">
    <source>
        <dbReference type="Proteomes" id="UP000440004"/>
    </source>
</evidence>
<keyword evidence="1" id="KW-0472">Membrane</keyword>
<keyword evidence="1" id="KW-0812">Transmembrane</keyword>
<dbReference type="Proteomes" id="UP000440004">
    <property type="component" value="Unassembled WGS sequence"/>
</dbReference>
<dbReference type="RefSeq" id="WP_152804894.1">
    <property type="nucleotide sequence ID" value="NZ_WHNX01000018.1"/>
</dbReference>
<accession>A0A6A7KAE1</accession>
<organism evidence="2 3">
    <name type="scientific">Alkalibaculum sporogenes</name>
    <dbReference type="NCBI Taxonomy" id="2655001"/>
    <lineage>
        <taxon>Bacteria</taxon>
        <taxon>Bacillati</taxon>
        <taxon>Bacillota</taxon>
        <taxon>Clostridia</taxon>
        <taxon>Eubacteriales</taxon>
        <taxon>Eubacteriaceae</taxon>
        <taxon>Alkalibaculum</taxon>
    </lineage>
</organism>
<dbReference type="AlphaFoldDB" id="A0A6A7KAE1"/>
<gene>
    <name evidence="2" type="ORF">GC105_11500</name>
</gene>
<sequence>MDWLLWVSVILIVIGIILVVYLIINKKELDRDINKKHIVSRNSWIFGAVCFLLTIILAWWSGDTSIISYTLKVTSVVLFLINAFISHKKISKDNL</sequence>